<comment type="caution">
    <text evidence="2">The sequence shown here is derived from an EMBL/GenBank/DDBJ whole genome shotgun (WGS) entry which is preliminary data.</text>
</comment>
<dbReference type="EMBL" id="LAZR01058580">
    <property type="protein sequence ID" value="KKK69575.1"/>
    <property type="molecule type" value="Genomic_DNA"/>
</dbReference>
<feature type="non-terminal residue" evidence="2">
    <location>
        <position position="1"/>
    </location>
</feature>
<dbReference type="AlphaFoldDB" id="A0A0F8Y7G3"/>
<evidence type="ECO:0000313" key="2">
    <source>
        <dbReference type="EMBL" id="KKK69575.1"/>
    </source>
</evidence>
<accession>A0A0F8Y7G3</accession>
<dbReference type="InterPro" id="IPR023885">
    <property type="entry name" value="4Fe4S-binding_SPASM_dom"/>
</dbReference>
<dbReference type="SUPFAM" id="SSF102114">
    <property type="entry name" value="Radical SAM enzymes"/>
    <property type="match status" value="1"/>
</dbReference>
<gene>
    <name evidence="2" type="ORF">LCGC14_2932650</name>
</gene>
<organism evidence="2">
    <name type="scientific">marine sediment metagenome</name>
    <dbReference type="NCBI Taxonomy" id="412755"/>
    <lineage>
        <taxon>unclassified sequences</taxon>
        <taxon>metagenomes</taxon>
        <taxon>ecological metagenomes</taxon>
    </lineage>
</organism>
<dbReference type="Gene3D" id="3.20.20.70">
    <property type="entry name" value="Aldolase class I"/>
    <property type="match status" value="1"/>
</dbReference>
<proteinExistence type="predicted"/>
<dbReference type="Pfam" id="PF13186">
    <property type="entry name" value="SPASM"/>
    <property type="match status" value="1"/>
</dbReference>
<evidence type="ECO:0000259" key="1">
    <source>
        <dbReference type="Pfam" id="PF13186"/>
    </source>
</evidence>
<feature type="domain" description="4Fe4S-binding SPASM" evidence="1">
    <location>
        <begin position="96"/>
        <end position="162"/>
    </location>
</feature>
<name>A0A0F8Y7G3_9ZZZZ</name>
<sequence>LKYARFDFDFDRFVENVQWLYANKGDCEVIIKIPSNYITEDQKKEFLDTFGDYCDRIFIEDIAPIWPLFDIEAHSGIRIAKTEGQYKQALQQKDTCSYIFYSAVVNADGSVSACCPDWEQKLIVGDVRVESLKSIWHSSKMNTLRRQHLEGKRCGNHICSNCGHLRYCQVDNIDPYRDILLQKFIGYETECSL</sequence>
<dbReference type="InterPro" id="IPR013785">
    <property type="entry name" value="Aldolase_TIM"/>
</dbReference>
<protein>
    <recommendedName>
        <fullName evidence="1">4Fe4S-binding SPASM domain-containing protein</fullName>
    </recommendedName>
</protein>
<reference evidence="2" key="1">
    <citation type="journal article" date="2015" name="Nature">
        <title>Complex archaea that bridge the gap between prokaryotes and eukaryotes.</title>
        <authorList>
            <person name="Spang A."/>
            <person name="Saw J.H."/>
            <person name="Jorgensen S.L."/>
            <person name="Zaremba-Niedzwiedzka K."/>
            <person name="Martijn J."/>
            <person name="Lind A.E."/>
            <person name="van Eijk R."/>
            <person name="Schleper C."/>
            <person name="Guy L."/>
            <person name="Ettema T.J."/>
        </authorList>
    </citation>
    <scope>NUCLEOTIDE SEQUENCE</scope>
</reference>
<dbReference type="InterPro" id="IPR058240">
    <property type="entry name" value="rSAM_sf"/>
</dbReference>